<gene>
    <name evidence="1" type="primary">EVAR_21154_1</name>
    <name evidence="1" type="ORF">NPIL_54351</name>
</gene>
<name>A0A8X6KJL6_NEPPI</name>
<dbReference type="OrthoDB" id="6429791at2759"/>
<organism evidence="1 2">
    <name type="scientific">Nephila pilipes</name>
    <name type="common">Giant wood spider</name>
    <name type="synonym">Nephila maculata</name>
    <dbReference type="NCBI Taxonomy" id="299642"/>
    <lineage>
        <taxon>Eukaryota</taxon>
        <taxon>Metazoa</taxon>
        <taxon>Ecdysozoa</taxon>
        <taxon>Arthropoda</taxon>
        <taxon>Chelicerata</taxon>
        <taxon>Arachnida</taxon>
        <taxon>Araneae</taxon>
        <taxon>Araneomorphae</taxon>
        <taxon>Entelegynae</taxon>
        <taxon>Araneoidea</taxon>
        <taxon>Nephilidae</taxon>
        <taxon>Nephila</taxon>
    </lineage>
</organism>
<evidence type="ECO:0000313" key="2">
    <source>
        <dbReference type="Proteomes" id="UP000887013"/>
    </source>
</evidence>
<dbReference type="EMBL" id="BMAW01092226">
    <property type="protein sequence ID" value="GFS53787.1"/>
    <property type="molecule type" value="Genomic_DNA"/>
</dbReference>
<proteinExistence type="predicted"/>
<protein>
    <submittedName>
        <fullName evidence="1">Uncharacterized protein</fullName>
    </submittedName>
</protein>
<dbReference type="Proteomes" id="UP000887013">
    <property type="component" value="Unassembled WGS sequence"/>
</dbReference>
<reference evidence="1" key="1">
    <citation type="submission" date="2020-08" db="EMBL/GenBank/DDBJ databases">
        <title>Multicomponent nature underlies the extraordinary mechanical properties of spider dragline silk.</title>
        <authorList>
            <person name="Kono N."/>
            <person name="Nakamura H."/>
            <person name="Mori M."/>
            <person name="Yoshida Y."/>
            <person name="Ohtoshi R."/>
            <person name="Malay A.D."/>
            <person name="Moran D.A.P."/>
            <person name="Tomita M."/>
            <person name="Numata K."/>
            <person name="Arakawa K."/>
        </authorList>
    </citation>
    <scope>NUCLEOTIDE SEQUENCE</scope>
</reference>
<comment type="caution">
    <text evidence="1">The sequence shown here is derived from an EMBL/GenBank/DDBJ whole genome shotgun (WGS) entry which is preliminary data.</text>
</comment>
<dbReference type="AlphaFoldDB" id="A0A8X6KJL6"/>
<accession>A0A8X6KJL6</accession>
<evidence type="ECO:0000313" key="1">
    <source>
        <dbReference type="EMBL" id="GFS53787.1"/>
    </source>
</evidence>
<sequence length="125" mass="14562">MQSWKECKDYIGEDILHRMPQETNNHSLDFTEEIYIEALILIDDHYLAMCGKLLAQMGVTAPNRSINATFERELLSEQSYNTHDLHFFVQENTPKLFQEQNIAFDTITQAVANKSNRLYFFDVPG</sequence>
<keyword evidence="2" id="KW-1185">Reference proteome</keyword>